<dbReference type="InterPro" id="IPR037997">
    <property type="entry name" value="Dgk1-like"/>
</dbReference>
<reference evidence="2 3" key="1">
    <citation type="journal article" date="2005" name="Genome Res.">
        <title>Living with two extremes: conclusions from the genome sequence of Natronomonas pharaonis.</title>
        <authorList>
            <person name="Falb M."/>
            <person name="Pfeiffer F."/>
            <person name="Palm P."/>
            <person name="Rodewald K."/>
            <person name="Hickmann V."/>
            <person name="Tittor J."/>
            <person name="Oesterhelt D."/>
        </authorList>
    </citation>
    <scope>NUCLEOTIDE SEQUENCE [LARGE SCALE GENOMIC DNA]</scope>
    <source>
        <strain evidence="3">ATCC 35678 / DSM 2160 / CIP 103997 / JCM 8858 / NBRC 14720 / NCIMB 2260 / Gabara</strain>
    </source>
</reference>
<keyword evidence="1" id="KW-0472">Membrane</keyword>
<feature type="transmembrane region" description="Helical" evidence="1">
    <location>
        <begin position="177"/>
        <end position="194"/>
    </location>
</feature>
<dbReference type="OrthoDB" id="213078at2157"/>
<dbReference type="HOGENOM" id="CLU_089196_0_0_2"/>
<evidence type="ECO:0000256" key="1">
    <source>
        <dbReference type="SAM" id="Phobius"/>
    </source>
</evidence>
<dbReference type="PANTHER" id="PTHR31303:SF1">
    <property type="entry name" value="CTP-DEPENDENT DIACYLGLYCEROL KINASE 1"/>
    <property type="match status" value="1"/>
</dbReference>
<dbReference type="EnsemblBacteria" id="CAI49587">
    <property type="protein sequence ID" value="CAI49587"/>
    <property type="gene ID" value="NP_2992A"/>
</dbReference>
<protein>
    <recommendedName>
        <fullName evidence="4">Dolichol kinase</fullName>
    </recommendedName>
</protein>
<feature type="transmembrane region" description="Helical" evidence="1">
    <location>
        <begin position="130"/>
        <end position="157"/>
    </location>
</feature>
<feature type="transmembrane region" description="Helical" evidence="1">
    <location>
        <begin position="40"/>
        <end position="61"/>
    </location>
</feature>
<accession>A0A1U7EWV3</accession>
<evidence type="ECO:0000313" key="2">
    <source>
        <dbReference type="EMBL" id="CAI49587.1"/>
    </source>
</evidence>
<dbReference type="STRING" id="348780.NP_2992A"/>
<dbReference type="eggNOG" id="arCOG01881">
    <property type="taxonomic scope" value="Archaea"/>
</dbReference>
<proteinExistence type="predicted"/>
<evidence type="ECO:0000313" key="3">
    <source>
        <dbReference type="Proteomes" id="UP000002698"/>
    </source>
</evidence>
<name>A0A1U7EWV3_NATPD</name>
<keyword evidence="3" id="KW-1185">Reference proteome</keyword>
<dbReference type="Proteomes" id="UP000002698">
    <property type="component" value="Chromosome"/>
</dbReference>
<keyword evidence="1" id="KW-1133">Transmembrane helix</keyword>
<keyword evidence="1" id="KW-0812">Transmembrane</keyword>
<dbReference type="AlphaFoldDB" id="A0A1U7EWV3"/>
<dbReference type="GO" id="GO:0004143">
    <property type="term" value="F:ATP-dependent diacylglycerol kinase activity"/>
    <property type="evidence" value="ECO:0007669"/>
    <property type="project" value="InterPro"/>
</dbReference>
<feature type="transmembrane region" description="Helical" evidence="1">
    <location>
        <begin position="81"/>
        <end position="109"/>
    </location>
</feature>
<dbReference type="PANTHER" id="PTHR31303">
    <property type="entry name" value="CTP-DEPENDENT DIACYLGLYCEROL KINASE 1"/>
    <property type="match status" value="1"/>
</dbReference>
<evidence type="ECO:0008006" key="4">
    <source>
        <dbReference type="Google" id="ProtNLM"/>
    </source>
</evidence>
<dbReference type="KEGG" id="nph:NP_2992A"/>
<dbReference type="GeneID" id="3701619"/>
<gene>
    <name evidence="2" type="ordered locus">NP_2992A</name>
</gene>
<organism evidence="2 3">
    <name type="scientific">Natronomonas pharaonis (strain ATCC 35678 / DSM 2160 / CIP 103997 / JCM 8858 / NBRC 14720 / NCIMB 2260 / Gabara)</name>
    <name type="common">Halobacterium pharaonis</name>
    <dbReference type="NCBI Taxonomy" id="348780"/>
    <lineage>
        <taxon>Archaea</taxon>
        <taxon>Methanobacteriati</taxon>
        <taxon>Methanobacteriota</taxon>
        <taxon>Stenosarchaea group</taxon>
        <taxon>Halobacteria</taxon>
        <taxon>Halobacteriales</taxon>
        <taxon>Natronomonadaceae</taxon>
        <taxon>Natronomonas</taxon>
    </lineage>
</organism>
<dbReference type="RefSeq" id="WP_011323211.1">
    <property type="nucleotide sequence ID" value="NC_007426.1"/>
</dbReference>
<sequence length="196" mass="20560">MPFEIRRRLVHASGAAVPGVYLLDNHAIGAGLITWQVVQLLAVVGLVATAVLEVARLYGGLEHAIYDQLTREYEQETVAGYALYVLGATIVVFVFEPTVAVPALFMLTLADPVSGMLSGNEFRRVARPRVFAGMFLVSFALAYPFVSAAAAVAGAVGAAIADGVKPVVGGYVVDDNLTIPVVSAALMWAARTALGV</sequence>
<dbReference type="EMBL" id="CR936257">
    <property type="protein sequence ID" value="CAI49587.1"/>
    <property type="molecule type" value="Genomic_DNA"/>
</dbReference>